<dbReference type="Gene3D" id="2.130.10.10">
    <property type="entry name" value="YVTN repeat-like/Quinoprotein amine dehydrogenase"/>
    <property type="match status" value="2"/>
</dbReference>
<keyword evidence="4" id="KW-1185">Reference proteome</keyword>
<name>A0ABV6M597_9ACTN</name>
<gene>
    <name evidence="3" type="ORF">ACFFIA_19590</name>
</gene>
<sequence>MRVRWLAAPVTAALAATVLVAAGVGTASASEGERISSLGVPLQDVLLIGGTVAPGPAGEPVLWSASSGAPAHLNAVDPATGEAIARLDLPGASGSWAVDSAPDGSVYVGSYGDAKLFRWTAAEGVVDLGKPIASESFVWDVTADERSILYGGTSPNGKLFSYDRGTGQFRDYGRLSPDHTYVRSLAVDQGKIYAGTNPPAKMFEVDTATGAKRQLPDPPGRDVTADWVYDVDIVGDHLYARFGTAFPGPLYVYDLRSGQWVDRIDNAHGLEMPPADDDGRVYLIRSGELIRYDPADGSETGTGVPFTGRVANTRGIGWAELDLPDYPGRSLVGLLWRGMMFRYNPTTGAHSFVQTTVQGEPIDITALAEGPDGRVYAGGFLNGGFAAVDPDTGRTEEFHTFSQSEGMLGHGGRLYVGAYPDARIYSYDPAKPWNSEEYSPSPEPVPDQNPLRLFDLKAEQQIRPRALTGAGDLLAVGTMPDLGQLGGVLAIWDTTTGTLVSKTRHVVVDQSIVALTYKDGVVYGGTSIYSGQSATPPTQPEAKVFAWSVAEGRKLWEMVPAPGKPAIPALTFDGEGRLWGTAGGEVFAIDTATRQVTARHTYGGSTSGVGQLAYNTVDKMLYGVLAGSEVYRLDPATGQKHVLRAGSASHLAVHGNGDVYFSSGSELFRYDLPAGPCPHPDPSATVTIRDVDSKVPNRATANGCTIDDLVKDEAAWPHRGMLTAHVAVVAARLVRDGVITWAEAGRLVHAAIRAEF</sequence>
<dbReference type="Pfam" id="PF13360">
    <property type="entry name" value="PQQ_2"/>
    <property type="match status" value="2"/>
</dbReference>
<dbReference type="PANTHER" id="PTHR34512:SF30">
    <property type="entry name" value="OUTER MEMBRANE PROTEIN ASSEMBLY FACTOR BAMB"/>
    <property type="match status" value="1"/>
</dbReference>
<dbReference type="SUPFAM" id="SSF50998">
    <property type="entry name" value="Quinoprotein alcohol dehydrogenase-like"/>
    <property type="match status" value="2"/>
</dbReference>
<feature type="signal peptide" evidence="1">
    <location>
        <begin position="1"/>
        <end position="21"/>
    </location>
</feature>
<evidence type="ECO:0000259" key="2">
    <source>
        <dbReference type="Pfam" id="PF13360"/>
    </source>
</evidence>
<dbReference type="PANTHER" id="PTHR34512">
    <property type="entry name" value="CELL SURFACE PROTEIN"/>
    <property type="match status" value="1"/>
</dbReference>
<feature type="domain" description="Pyrrolo-quinoline quinone repeat" evidence="2">
    <location>
        <begin position="72"/>
        <end position="299"/>
    </location>
</feature>
<dbReference type="EMBL" id="JBHLUH010000039">
    <property type="protein sequence ID" value="MFC0529867.1"/>
    <property type="molecule type" value="Genomic_DNA"/>
</dbReference>
<dbReference type="Proteomes" id="UP001589867">
    <property type="component" value="Unassembled WGS sequence"/>
</dbReference>
<feature type="domain" description="Pyrrolo-quinoline quinone repeat" evidence="2">
    <location>
        <begin position="470"/>
        <end position="672"/>
    </location>
</feature>
<evidence type="ECO:0000313" key="3">
    <source>
        <dbReference type="EMBL" id="MFC0529867.1"/>
    </source>
</evidence>
<evidence type="ECO:0000313" key="4">
    <source>
        <dbReference type="Proteomes" id="UP001589867"/>
    </source>
</evidence>
<comment type="caution">
    <text evidence="3">The sequence shown here is derived from an EMBL/GenBank/DDBJ whole genome shotgun (WGS) entry which is preliminary data.</text>
</comment>
<dbReference type="InterPro" id="IPR011047">
    <property type="entry name" value="Quinoprotein_ADH-like_sf"/>
</dbReference>
<protein>
    <submittedName>
        <fullName evidence="3">PQQ-binding-like beta-propeller repeat protein</fullName>
    </submittedName>
</protein>
<feature type="chain" id="PRO_5045690909" evidence="1">
    <location>
        <begin position="22"/>
        <end position="756"/>
    </location>
</feature>
<dbReference type="InterPro" id="IPR015943">
    <property type="entry name" value="WD40/YVTN_repeat-like_dom_sf"/>
</dbReference>
<accession>A0ABV6M597</accession>
<reference evidence="3 4" key="1">
    <citation type="submission" date="2024-09" db="EMBL/GenBank/DDBJ databases">
        <authorList>
            <person name="Sun Q."/>
            <person name="Mori K."/>
        </authorList>
    </citation>
    <scope>NUCLEOTIDE SEQUENCE [LARGE SCALE GENOMIC DNA]</scope>
    <source>
        <strain evidence="3 4">TBRC 3947</strain>
    </source>
</reference>
<organism evidence="3 4">
    <name type="scientific">Phytohabitans kaempferiae</name>
    <dbReference type="NCBI Taxonomy" id="1620943"/>
    <lineage>
        <taxon>Bacteria</taxon>
        <taxon>Bacillati</taxon>
        <taxon>Actinomycetota</taxon>
        <taxon>Actinomycetes</taxon>
        <taxon>Micromonosporales</taxon>
        <taxon>Micromonosporaceae</taxon>
    </lineage>
</organism>
<keyword evidence="1" id="KW-0732">Signal</keyword>
<dbReference type="RefSeq" id="WP_377252934.1">
    <property type="nucleotide sequence ID" value="NZ_JBHLUH010000039.1"/>
</dbReference>
<dbReference type="InterPro" id="IPR002372">
    <property type="entry name" value="PQQ_rpt_dom"/>
</dbReference>
<proteinExistence type="predicted"/>
<evidence type="ECO:0000256" key="1">
    <source>
        <dbReference type="SAM" id="SignalP"/>
    </source>
</evidence>